<sequence>MAGLCESGNEPSGSLKAILSYSDLRGSETSQLESKANDVELHYFLHFINPGAPCKTSSRKLLKETLRGGRVPEVTRSFLIPFCSVPELSGALGPLGTGQIFKATRHPGFV</sequence>
<reference evidence="1 2" key="1">
    <citation type="journal article" date="2022" name="Allergy">
        <title>Genome assembly and annotation of Periplaneta americana reveal a comprehensive cockroach allergen profile.</title>
        <authorList>
            <person name="Wang L."/>
            <person name="Xiong Q."/>
            <person name="Saelim N."/>
            <person name="Wang L."/>
            <person name="Nong W."/>
            <person name="Wan A.T."/>
            <person name="Shi M."/>
            <person name="Liu X."/>
            <person name="Cao Q."/>
            <person name="Hui J.H.L."/>
            <person name="Sookrung N."/>
            <person name="Leung T.F."/>
            <person name="Tungtrongchitr A."/>
            <person name="Tsui S.K.W."/>
        </authorList>
    </citation>
    <scope>NUCLEOTIDE SEQUENCE [LARGE SCALE GENOMIC DNA]</scope>
    <source>
        <strain evidence="1">PWHHKU_190912</strain>
    </source>
</reference>
<proteinExistence type="predicted"/>
<gene>
    <name evidence="1" type="ORF">ANN_01125</name>
</gene>
<protein>
    <submittedName>
        <fullName evidence="1">Uncharacterized protein</fullName>
    </submittedName>
</protein>
<keyword evidence="2" id="KW-1185">Reference proteome</keyword>
<evidence type="ECO:0000313" key="2">
    <source>
        <dbReference type="Proteomes" id="UP001148838"/>
    </source>
</evidence>
<name>A0ABQ8TUD4_PERAM</name>
<evidence type="ECO:0000313" key="1">
    <source>
        <dbReference type="EMBL" id="KAJ4449721.1"/>
    </source>
</evidence>
<comment type="caution">
    <text evidence="1">The sequence shown here is derived from an EMBL/GenBank/DDBJ whole genome shotgun (WGS) entry which is preliminary data.</text>
</comment>
<organism evidence="1 2">
    <name type="scientific">Periplaneta americana</name>
    <name type="common">American cockroach</name>
    <name type="synonym">Blatta americana</name>
    <dbReference type="NCBI Taxonomy" id="6978"/>
    <lineage>
        <taxon>Eukaryota</taxon>
        <taxon>Metazoa</taxon>
        <taxon>Ecdysozoa</taxon>
        <taxon>Arthropoda</taxon>
        <taxon>Hexapoda</taxon>
        <taxon>Insecta</taxon>
        <taxon>Pterygota</taxon>
        <taxon>Neoptera</taxon>
        <taxon>Polyneoptera</taxon>
        <taxon>Dictyoptera</taxon>
        <taxon>Blattodea</taxon>
        <taxon>Blattoidea</taxon>
        <taxon>Blattidae</taxon>
        <taxon>Blattinae</taxon>
        <taxon>Periplaneta</taxon>
    </lineage>
</organism>
<accession>A0ABQ8TUD4</accession>
<dbReference type="EMBL" id="JAJSOF020000003">
    <property type="protein sequence ID" value="KAJ4449721.1"/>
    <property type="molecule type" value="Genomic_DNA"/>
</dbReference>
<dbReference type="Proteomes" id="UP001148838">
    <property type="component" value="Unassembled WGS sequence"/>
</dbReference>